<protein>
    <submittedName>
        <fullName evidence="2">Uncharacterized protein</fullName>
    </submittedName>
</protein>
<dbReference type="Proteomes" id="UP000267166">
    <property type="component" value="Unassembled WGS sequence"/>
</dbReference>
<dbReference type="AlphaFoldDB" id="A0A498D013"/>
<accession>A0A498D013</accession>
<keyword evidence="1" id="KW-1133">Transmembrane helix</keyword>
<comment type="caution">
    <text evidence="2">The sequence shown here is derived from an EMBL/GenBank/DDBJ whole genome shotgun (WGS) entry which is preliminary data.</text>
</comment>
<dbReference type="EMBL" id="RCHD01000002">
    <property type="protein sequence ID" value="RLL38720.1"/>
    <property type="molecule type" value="Genomic_DNA"/>
</dbReference>
<feature type="transmembrane region" description="Helical" evidence="1">
    <location>
        <begin position="27"/>
        <end position="49"/>
    </location>
</feature>
<evidence type="ECO:0000313" key="3">
    <source>
        <dbReference type="Proteomes" id="UP000267166"/>
    </source>
</evidence>
<evidence type="ECO:0000256" key="1">
    <source>
        <dbReference type="SAM" id="Phobius"/>
    </source>
</evidence>
<reference evidence="2 3" key="1">
    <citation type="submission" date="2018-09" db="EMBL/GenBank/DDBJ databases">
        <title>The draft genome of Acinetobacter sp. strains.</title>
        <authorList>
            <person name="Qin J."/>
            <person name="Feng Y."/>
            <person name="Zong Z."/>
        </authorList>
    </citation>
    <scope>NUCLEOTIDE SEQUENCE [LARGE SCALE GENOMIC DNA]</scope>
    <source>
        <strain evidence="2 3">WCHAc060003</strain>
    </source>
</reference>
<gene>
    <name evidence="2" type="ORF">D9K80_00860</name>
</gene>
<evidence type="ECO:0000313" key="2">
    <source>
        <dbReference type="EMBL" id="RLL38720.1"/>
    </source>
</evidence>
<keyword evidence="1" id="KW-0472">Membrane</keyword>
<organism evidence="2 3">
    <name type="scientific">Acinetobacter cumulans</name>
    <dbReference type="NCBI Taxonomy" id="2136182"/>
    <lineage>
        <taxon>Bacteria</taxon>
        <taxon>Pseudomonadati</taxon>
        <taxon>Pseudomonadota</taxon>
        <taxon>Gammaproteobacteria</taxon>
        <taxon>Moraxellales</taxon>
        <taxon>Moraxellaceae</taxon>
        <taxon>Acinetobacter</taxon>
    </lineage>
</organism>
<sequence length="86" mass="9456">MLTVFVEIIMGIFIANFRASEHPIINLIARGVLIGVTLFFLGLFSSILSGSNFSLIFALKVCLLIGLGGTIWISFIEYIFGKKSNK</sequence>
<name>A0A498D013_9GAMM</name>
<feature type="transmembrane region" description="Helical" evidence="1">
    <location>
        <begin position="55"/>
        <end position="80"/>
    </location>
</feature>
<proteinExistence type="predicted"/>
<keyword evidence="1" id="KW-0812">Transmembrane</keyword>